<reference evidence="7 8" key="1">
    <citation type="submission" date="2018-05" db="EMBL/GenBank/DDBJ databases">
        <title>Comparative genomics of bacterial root endophytes of switchgrass collected from native prairies over two seasons.</title>
        <authorList>
            <person name="Tang Y."/>
        </authorList>
    </citation>
    <scope>NUCLEOTIDE SEQUENCE [LARGE SCALE GENOMIC DNA]</scope>
    <source>
        <strain evidence="7 8">NFIX32</strain>
    </source>
</reference>
<proteinExistence type="predicted"/>
<dbReference type="Pfam" id="PF00083">
    <property type="entry name" value="Sugar_tr"/>
    <property type="match status" value="1"/>
</dbReference>
<keyword evidence="2" id="KW-0813">Transport</keyword>
<sequence length="456" mass="49617">MAAMQSAATPLSDEEARRQLRRAVIASTIGTTIEWYDFFLYSTVTGLVFAKLYFPQSHPLVGTLQAFLIYAVGFVARPVGAAIFGHYGDRIGRKATLIVTLLLMGLATFAVAFVPTYATIGIWGAVLLTVLRFIQGVGVGGEWGGSVLMSMEWARTNAHRGFVASWPQFGVPAGLFLANLAVLAMSWLSGSSFLAWGWRVPFFLSILLVAIGLYIRLNILETPIFAKLLAERRIEKTPMLEVLRKQPRDIVLSAFARMAEQAPFYIFTAFVFTYGITALGVTRELLLTAVLVASVVEFVTIPLFGHVSDLIGRRRMYMIGAAAVGVFGFLYFAMVDSRNPVWIFAAIVLSLVPHSMMYGPQAALIAESFTGRLRYSGASMGYQLASVIAGGPAPLIATALFAYYHSGYAIAVYVLVCAVLSLVAASKLGDYTNKDISREYDEARDLGDHGHAPPVT</sequence>
<organism evidence="7 8">
    <name type="scientific">Burkholderia pyrrocinia</name>
    <name type="common">Pseudomonas pyrrocinia</name>
    <dbReference type="NCBI Taxonomy" id="60550"/>
    <lineage>
        <taxon>Bacteria</taxon>
        <taxon>Pseudomonadati</taxon>
        <taxon>Pseudomonadota</taxon>
        <taxon>Betaproteobacteria</taxon>
        <taxon>Burkholderiales</taxon>
        <taxon>Burkholderiaceae</taxon>
        <taxon>Burkholderia</taxon>
        <taxon>Burkholderia cepacia complex</taxon>
    </lineage>
</organism>
<dbReference type="Proteomes" id="UP000247755">
    <property type="component" value="Unassembled WGS sequence"/>
</dbReference>
<dbReference type="PANTHER" id="PTHR43045:SF1">
    <property type="entry name" value="SHIKIMATE TRANSPORTER"/>
    <property type="match status" value="1"/>
</dbReference>
<evidence type="ECO:0000256" key="6">
    <source>
        <dbReference type="ARBA" id="ARBA00023136"/>
    </source>
</evidence>
<dbReference type="InterPro" id="IPR005828">
    <property type="entry name" value="MFS_sugar_transport-like"/>
</dbReference>
<evidence type="ECO:0000256" key="5">
    <source>
        <dbReference type="ARBA" id="ARBA00022989"/>
    </source>
</evidence>
<comment type="caution">
    <text evidence="7">The sequence shown here is derived from an EMBL/GenBank/DDBJ whole genome shotgun (WGS) entry which is preliminary data.</text>
</comment>
<protein>
    <submittedName>
        <fullName evidence="7">MFS transporter</fullName>
    </submittedName>
</protein>
<keyword evidence="5" id="KW-1133">Transmembrane helix</keyword>
<dbReference type="CDD" id="cd17369">
    <property type="entry name" value="MFS_ShiA_like"/>
    <property type="match status" value="1"/>
</dbReference>
<dbReference type="RefSeq" id="WP_034182297.1">
    <property type="nucleotide sequence ID" value="NZ_CADEQQ010000007.1"/>
</dbReference>
<evidence type="ECO:0000256" key="2">
    <source>
        <dbReference type="ARBA" id="ARBA00022448"/>
    </source>
</evidence>
<dbReference type="GO" id="GO:0005886">
    <property type="term" value="C:plasma membrane"/>
    <property type="evidence" value="ECO:0007669"/>
    <property type="project" value="UniProtKB-SubCell"/>
</dbReference>
<dbReference type="Pfam" id="PF07690">
    <property type="entry name" value="MFS_1"/>
    <property type="match status" value="1"/>
</dbReference>
<dbReference type="GO" id="GO:0022857">
    <property type="term" value="F:transmembrane transporter activity"/>
    <property type="evidence" value="ECO:0007669"/>
    <property type="project" value="InterPro"/>
</dbReference>
<evidence type="ECO:0000256" key="3">
    <source>
        <dbReference type="ARBA" id="ARBA00022475"/>
    </source>
</evidence>
<evidence type="ECO:0000313" key="7">
    <source>
        <dbReference type="EMBL" id="PXX33803.1"/>
    </source>
</evidence>
<keyword evidence="6" id="KW-0472">Membrane</keyword>
<dbReference type="AlphaFoldDB" id="A0A087NS44"/>
<name>A0A087NS44_BURPY</name>
<dbReference type="InterPro" id="IPR011701">
    <property type="entry name" value="MFS"/>
</dbReference>
<dbReference type="InterPro" id="IPR020846">
    <property type="entry name" value="MFS_dom"/>
</dbReference>
<evidence type="ECO:0000256" key="4">
    <source>
        <dbReference type="ARBA" id="ARBA00022692"/>
    </source>
</evidence>
<comment type="subcellular location">
    <subcellularLocation>
        <location evidence="1">Cell membrane</location>
        <topology evidence="1">Multi-pass membrane protein</topology>
    </subcellularLocation>
</comment>
<keyword evidence="3" id="KW-1003">Cell membrane</keyword>
<dbReference type="InterPro" id="IPR036259">
    <property type="entry name" value="MFS_trans_sf"/>
</dbReference>
<gene>
    <name evidence="7" type="ORF">NA66_100964</name>
</gene>
<evidence type="ECO:0000256" key="1">
    <source>
        <dbReference type="ARBA" id="ARBA00004651"/>
    </source>
</evidence>
<dbReference type="EMBL" id="QJJY01000009">
    <property type="protein sequence ID" value="PXX33803.1"/>
    <property type="molecule type" value="Genomic_DNA"/>
</dbReference>
<dbReference type="PANTHER" id="PTHR43045">
    <property type="entry name" value="SHIKIMATE TRANSPORTER"/>
    <property type="match status" value="1"/>
</dbReference>
<keyword evidence="4" id="KW-0812">Transmembrane</keyword>
<evidence type="ECO:0000313" key="8">
    <source>
        <dbReference type="Proteomes" id="UP000247755"/>
    </source>
</evidence>
<dbReference type="SUPFAM" id="SSF103473">
    <property type="entry name" value="MFS general substrate transporter"/>
    <property type="match status" value="1"/>
</dbReference>
<dbReference type="PROSITE" id="PS50850">
    <property type="entry name" value="MFS"/>
    <property type="match status" value="1"/>
</dbReference>
<accession>A0A087NS44</accession>
<dbReference type="Gene3D" id="1.20.1250.20">
    <property type="entry name" value="MFS general substrate transporter like domains"/>
    <property type="match status" value="2"/>
</dbReference>